<dbReference type="KEGG" id="ccro:CMC5_075500"/>
<dbReference type="AlphaFoldDB" id="A0A0K1ERS3"/>
<reference evidence="1 2" key="1">
    <citation type="submission" date="2015-07" db="EMBL/GenBank/DDBJ databases">
        <title>Genome analysis of myxobacterium Chondromyces crocatus Cm c5 reveals a high potential for natural compound synthesis and the genetic basis for the loss of fruiting body formation.</title>
        <authorList>
            <person name="Zaburannyi N."/>
            <person name="Bunk B."/>
            <person name="Maier J."/>
            <person name="Overmann J."/>
            <person name="Mueller R."/>
        </authorList>
    </citation>
    <scope>NUCLEOTIDE SEQUENCE [LARGE SCALE GENOMIC DNA]</scope>
    <source>
        <strain evidence="1 2">Cm c5</strain>
    </source>
</reference>
<dbReference type="RefSeq" id="WP_050434805.1">
    <property type="nucleotide sequence ID" value="NZ_CP012159.1"/>
</dbReference>
<protein>
    <submittedName>
        <fullName evidence="1">Uncharacterized protein</fullName>
    </submittedName>
</protein>
<sequence length="651" mass="69596">MGIDLSLVATSRTTPTERRAEADTLLAYARAFIPLGWALLFDPEDVVPVRTPSGLIPTLFTRAESALHRLRTRGPHLRAAAGAHADGLALLEAALSEAPHDTHVQLFVDELLNTWADDTRRALQAFAGNTAATLVSDWREALSLSGTQVKDGRLALAEHSGPLASAVSGQVLGNPPVSDPHPRQPPSLAWAWTEQPLLPMNPARSVATALDHVLLAHDQLDVLTTVLLVDETSTPQTAATLERVLIDAIQPALAPYKGLQRRSWRGAQHHPGLKEAAAQVAEDLVAGRPASFDPLRQYPRPAAAEALSRARPRRYAPVRKALRGMTEPLAAPLAVAVECEADCPAAVRLALFTWCEDGTSPHDASDPDVLLARRIAALGTTDRPLCAHDPLATIERLAANHVRPWRLPPLSTSGPLIAFALARALSCTRSLALASLHTAPRDAGLDDPPPDDIATLETLRQQLLSWSCALFDADLDPRARARLLERARRDPPDAFLTGIDRRCVQLALGDLGEAPTVLDAIPPGADRATAVVNALRSSGAGRAAIPWLQRAAENDVEAALLLLAAAPDDGPSRAVALPVLARLPSTVETTHRHFDEGMLTPQEYQAVLDLAERVMGTLEAQVDDRDAPAAELLVALRAALLAGAQRGEEQP</sequence>
<accession>A0A0K1ERS3</accession>
<keyword evidence="2" id="KW-1185">Reference proteome</keyword>
<evidence type="ECO:0000313" key="1">
    <source>
        <dbReference type="EMBL" id="AKT43318.1"/>
    </source>
</evidence>
<evidence type="ECO:0000313" key="2">
    <source>
        <dbReference type="Proteomes" id="UP000067626"/>
    </source>
</evidence>
<gene>
    <name evidence="1" type="ORF">CMC5_075500</name>
</gene>
<dbReference type="Proteomes" id="UP000067626">
    <property type="component" value="Chromosome"/>
</dbReference>
<organism evidence="1 2">
    <name type="scientific">Chondromyces crocatus</name>
    <dbReference type="NCBI Taxonomy" id="52"/>
    <lineage>
        <taxon>Bacteria</taxon>
        <taxon>Pseudomonadati</taxon>
        <taxon>Myxococcota</taxon>
        <taxon>Polyangia</taxon>
        <taxon>Polyangiales</taxon>
        <taxon>Polyangiaceae</taxon>
        <taxon>Chondromyces</taxon>
    </lineage>
</organism>
<name>A0A0K1ERS3_CHOCO</name>
<proteinExistence type="predicted"/>
<dbReference type="EMBL" id="CP012159">
    <property type="protein sequence ID" value="AKT43318.1"/>
    <property type="molecule type" value="Genomic_DNA"/>
</dbReference>